<reference evidence="3" key="1">
    <citation type="submission" date="2019-01" db="EMBL/GenBank/DDBJ databases">
        <title>Sinorhodobacter populi sp. nov. isolated from the symptomatic bark tissue of Populus euramericana canker.</title>
        <authorList>
            <person name="Xu G."/>
        </authorList>
    </citation>
    <scope>NUCLEOTIDE SEQUENCE [LARGE SCALE GENOMIC DNA]</scope>
    <source>
        <strain evidence="3">CGMCC 1.12963</strain>
    </source>
</reference>
<feature type="region of interest" description="Disordered" evidence="2">
    <location>
        <begin position="120"/>
        <end position="141"/>
    </location>
</feature>
<evidence type="ECO:0000256" key="1">
    <source>
        <dbReference type="ARBA" id="ARBA00023172"/>
    </source>
</evidence>
<dbReference type="Gene3D" id="1.10.443.10">
    <property type="entry name" value="Intergrase catalytic core"/>
    <property type="match status" value="1"/>
</dbReference>
<comment type="caution">
    <text evidence="3">The sequence shown here is derived from an EMBL/GenBank/DDBJ whole genome shotgun (WGS) entry which is preliminary data.</text>
</comment>
<dbReference type="SUPFAM" id="SSF56349">
    <property type="entry name" value="DNA breaking-rejoining enzymes"/>
    <property type="match status" value="1"/>
</dbReference>
<dbReference type="Proteomes" id="UP000288071">
    <property type="component" value="Unassembled WGS sequence"/>
</dbReference>
<accession>A0A3S3LUB9</accession>
<evidence type="ECO:0000313" key="4">
    <source>
        <dbReference type="Proteomes" id="UP000288071"/>
    </source>
</evidence>
<protein>
    <submittedName>
        <fullName evidence="3">Uncharacterized protein</fullName>
    </submittedName>
</protein>
<organism evidence="3 4">
    <name type="scientific">Paenirhodobacter huangdaonensis</name>
    <dbReference type="NCBI Taxonomy" id="2501515"/>
    <lineage>
        <taxon>Bacteria</taxon>
        <taxon>Pseudomonadati</taxon>
        <taxon>Pseudomonadota</taxon>
        <taxon>Alphaproteobacteria</taxon>
        <taxon>Rhodobacterales</taxon>
        <taxon>Rhodobacter group</taxon>
        <taxon>Paenirhodobacter</taxon>
    </lineage>
</organism>
<dbReference type="GO" id="GO:0015074">
    <property type="term" value="P:DNA integration"/>
    <property type="evidence" value="ECO:0007669"/>
    <property type="project" value="InterPro"/>
</dbReference>
<dbReference type="InterPro" id="IPR011010">
    <property type="entry name" value="DNA_brk_join_enz"/>
</dbReference>
<keyword evidence="4" id="KW-1185">Reference proteome</keyword>
<dbReference type="InterPro" id="IPR013762">
    <property type="entry name" value="Integrase-like_cat_sf"/>
</dbReference>
<keyword evidence="1" id="KW-0233">DNA recombination</keyword>
<gene>
    <name evidence="3" type="ORF">EOW66_05665</name>
</gene>
<sequence length="141" mass="15027">MRVLRQSKTGAHLAIPVTAGLRTVPDAEKTRRGSALTICTTSRGQPRTLDGYKTSFAKTAAGIEGRTFHDTRDTAVLRLARAGCGSPEIYSITGHGPKSAEAIVAKHDLSRDSRPAISAVETLEKHKARPQAVNGSDKPPE</sequence>
<dbReference type="GO" id="GO:0003677">
    <property type="term" value="F:DNA binding"/>
    <property type="evidence" value="ECO:0007669"/>
    <property type="project" value="InterPro"/>
</dbReference>
<reference evidence="3" key="2">
    <citation type="submission" date="2019-01" db="EMBL/GenBank/DDBJ databases">
        <authorList>
            <person name="Li Y."/>
        </authorList>
    </citation>
    <scope>NUCLEOTIDE SEQUENCE [LARGE SCALE GENOMIC DNA]</scope>
    <source>
        <strain evidence="3">CGMCC 1.12963</strain>
    </source>
</reference>
<dbReference type="GO" id="GO:0006310">
    <property type="term" value="P:DNA recombination"/>
    <property type="evidence" value="ECO:0007669"/>
    <property type="project" value="UniProtKB-KW"/>
</dbReference>
<dbReference type="RefSeq" id="WP_128155480.1">
    <property type="nucleotide sequence ID" value="NZ_JBHSOM010000009.1"/>
</dbReference>
<evidence type="ECO:0000313" key="3">
    <source>
        <dbReference type="EMBL" id="RWR53198.1"/>
    </source>
</evidence>
<proteinExistence type="predicted"/>
<evidence type="ECO:0000256" key="2">
    <source>
        <dbReference type="SAM" id="MobiDB-lite"/>
    </source>
</evidence>
<dbReference type="AlphaFoldDB" id="A0A3S3LUB9"/>
<dbReference type="EMBL" id="SAVA01000003">
    <property type="protein sequence ID" value="RWR53198.1"/>
    <property type="molecule type" value="Genomic_DNA"/>
</dbReference>
<name>A0A3S3LUB9_9RHOB</name>